<name>A0ABU6QNV3_9FABA</name>
<gene>
    <name evidence="1" type="ORF">PIB30_073063</name>
</gene>
<dbReference type="EMBL" id="JASCZI010000878">
    <property type="protein sequence ID" value="MED6113679.1"/>
    <property type="molecule type" value="Genomic_DNA"/>
</dbReference>
<reference evidence="1 2" key="1">
    <citation type="journal article" date="2023" name="Plants (Basel)">
        <title>Bridging the Gap: Combining Genomics and Transcriptomics Approaches to Understand Stylosanthes scabra, an Orphan Legume from the Brazilian Caatinga.</title>
        <authorList>
            <person name="Ferreira-Neto J.R.C."/>
            <person name="da Silva M.D."/>
            <person name="Binneck E."/>
            <person name="de Melo N.F."/>
            <person name="da Silva R.H."/>
            <person name="de Melo A.L.T.M."/>
            <person name="Pandolfi V."/>
            <person name="Bustamante F.O."/>
            <person name="Brasileiro-Vidal A.C."/>
            <person name="Benko-Iseppon A.M."/>
        </authorList>
    </citation>
    <scope>NUCLEOTIDE SEQUENCE [LARGE SCALE GENOMIC DNA]</scope>
    <source>
        <tissue evidence="1">Leaves</tissue>
    </source>
</reference>
<dbReference type="InterPro" id="IPR004158">
    <property type="entry name" value="DUF247_pln"/>
</dbReference>
<protein>
    <submittedName>
        <fullName evidence="1">Uncharacterized protein</fullName>
    </submittedName>
</protein>
<comment type="caution">
    <text evidence="1">The sequence shown here is derived from an EMBL/GenBank/DDBJ whole genome shotgun (WGS) entry which is preliminary data.</text>
</comment>
<organism evidence="1 2">
    <name type="scientific">Stylosanthes scabra</name>
    <dbReference type="NCBI Taxonomy" id="79078"/>
    <lineage>
        <taxon>Eukaryota</taxon>
        <taxon>Viridiplantae</taxon>
        <taxon>Streptophyta</taxon>
        <taxon>Embryophyta</taxon>
        <taxon>Tracheophyta</taxon>
        <taxon>Spermatophyta</taxon>
        <taxon>Magnoliopsida</taxon>
        <taxon>eudicotyledons</taxon>
        <taxon>Gunneridae</taxon>
        <taxon>Pentapetalae</taxon>
        <taxon>rosids</taxon>
        <taxon>fabids</taxon>
        <taxon>Fabales</taxon>
        <taxon>Fabaceae</taxon>
        <taxon>Papilionoideae</taxon>
        <taxon>50 kb inversion clade</taxon>
        <taxon>dalbergioids sensu lato</taxon>
        <taxon>Dalbergieae</taxon>
        <taxon>Pterocarpus clade</taxon>
        <taxon>Stylosanthes</taxon>
    </lineage>
</organism>
<proteinExistence type="predicted"/>
<dbReference type="PANTHER" id="PTHR31170">
    <property type="entry name" value="BNAC04G53230D PROTEIN"/>
    <property type="match status" value="1"/>
</dbReference>
<evidence type="ECO:0000313" key="2">
    <source>
        <dbReference type="Proteomes" id="UP001341840"/>
    </source>
</evidence>
<dbReference type="Proteomes" id="UP001341840">
    <property type="component" value="Unassembled WGS sequence"/>
</dbReference>
<sequence>MEDDENHNPNGVAMKIKAMLDEPKPRFSEECCIYRVPNNIRKLKEDAYTPEVVSIGPFHHANQNLLEMEDQKRLYCRQFIERSETKNLESFVSCVQELEARVRGCYSDDIKLSKEEHVMVILVDCCFILELLLSIHFMFTRGDDVFLLPQRLRYFIRNDLLLVENQVPFFVLDKLYNLAFPSTLNDDGHNSHPSLLFLAVLYFAPYFVSADIISSDKVSQFLSNVGRIDHFTDLSRKLILRSSQLFQPSASGCSREAHVTHLYSATELNELGVKFEVNKSSKCLLDLQLTAYTLRIPFIRVHDSTEKFIGEIC</sequence>
<keyword evidence="2" id="KW-1185">Reference proteome</keyword>
<dbReference type="Pfam" id="PF03140">
    <property type="entry name" value="DUF247"/>
    <property type="match status" value="1"/>
</dbReference>
<evidence type="ECO:0000313" key="1">
    <source>
        <dbReference type="EMBL" id="MED6113679.1"/>
    </source>
</evidence>
<dbReference type="PANTHER" id="PTHR31170:SF23">
    <property type="match status" value="1"/>
</dbReference>
<accession>A0ABU6QNV3</accession>